<comment type="similarity">
    <text evidence="1">Belongs to the LDH2/MDH2 oxidoreductase family.</text>
</comment>
<dbReference type="Gene3D" id="1.10.1530.10">
    <property type="match status" value="1"/>
</dbReference>
<proteinExistence type="inferred from homology"/>
<dbReference type="Pfam" id="PF02615">
    <property type="entry name" value="Ldh_2"/>
    <property type="match status" value="1"/>
</dbReference>
<evidence type="ECO:0000313" key="3">
    <source>
        <dbReference type="EMBL" id="MDR6942547.1"/>
    </source>
</evidence>
<dbReference type="InterPro" id="IPR043144">
    <property type="entry name" value="Mal/L-sulf/L-lact_DH-like_ah"/>
</dbReference>
<dbReference type="Gene3D" id="3.30.1370.60">
    <property type="entry name" value="Hypothetical oxidoreductase yiak, domain 2"/>
    <property type="match status" value="1"/>
</dbReference>
<evidence type="ECO:0000256" key="1">
    <source>
        <dbReference type="ARBA" id="ARBA00006056"/>
    </source>
</evidence>
<gene>
    <name evidence="3" type="ORF">J2W55_002389</name>
</gene>
<comment type="caution">
    <text evidence="3">The sequence shown here is derived from an EMBL/GenBank/DDBJ whole genome shotgun (WGS) entry which is preliminary data.</text>
</comment>
<dbReference type="InterPro" id="IPR003767">
    <property type="entry name" value="Malate/L-lactate_DH-like"/>
</dbReference>
<name>A0ABU1TAX1_9SPHI</name>
<dbReference type="PANTHER" id="PTHR11091">
    <property type="entry name" value="OXIDOREDUCTASE-RELATED"/>
    <property type="match status" value="1"/>
</dbReference>
<dbReference type="EMBL" id="JAVDUU010000002">
    <property type="protein sequence ID" value="MDR6942547.1"/>
    <property type="molecule type" value="Genomic_DNA"/>
</dbReference>
<keyword evidence="2" id="KW-0560">Oxidoreductase</keyword>
<dbReference type="PANTHER" id="PTHR11091:SF0">
    <property type="entry name" value="MALATE DEHYDROGENASE"/>
    <property type="match status" value="1"/>
</dbReference>
<evidence type="ECO:0000313" key="4">
    <source>
        <dbReference type="Proteomes" id="UP001247620"/>
    </source>
</evidence>
<evidence type="ECO:0000256" key="2">
    <source>
        <dbReference type="ARBA" id="ARBA00023002"/>
    </source>
</evidence>
<dbReference type="InterPro" id="IPR043143">
    <property type="entry name" value="Mal/L-sulf/L-lact_DH-like_NADP"/>
</dbReference>
<dbReference type="RefSeq" id="WP_310095861.1">
    <property type="nucleotide sequence ID" value="NZ_JAVDUU010000002.1"/>
</dbReference>
<sequence>MTILFSNDTMLINPSTLRVFTQNIFLAIGCSTEHATLAADVLLRSDLRGIDSHGVARLSGYVRLWEKNRINPKPDIRVVHETPTTATVDGDAGLGLVVAPFAMQVAIKKAGLYGSGWVSVRNSNHFGIAGYHALMAVEKNMIGFAMTNASPLVAPTFSNERLLGTNPMCYAFPAGHYPPVVVDLATSAAANGKLEIAQRLGKQVPEGWIQDKHGNYTTDPHALKTGGALLPLGSDSDHGSHKGFGLSATVDILSAVLSGANYGPWVPPFVAFLDPPANPVGQGIGHFLGAMRVDGFRPVDEFKANLDNWIARFKTSSTVDPSKKVIIPGEPELEAENNRSVHGIPLVDAVVTDLNALAERFGLSPLTD</sequence>
<keyword evidence="4" id="KW-1185">Reference proteome</keyword>
<accession>A0ABU1TAX1</accession>
<organism evidence="3 4">
    <name type="scientific">Mucilaginibacter pocheonensis</name>
    <dbReference type="NCBI Taxonomy" id="398050"/>
    <lineage>
        <taxon>Bacteria</taxon>
        <taxon>Pseudomonadati</taxon>
        <taxon>Bacteroidota</taxon>
        <taxon>Sphingobacteriia</taxon>
        <taxon>Sphingobacteriales</taxon>
        <taxon>Sphingobacteriaceae</taxon>
        <taxon>Mucilaginibacter</taxon>
    </lineage>
</organism>
<dbReference type="SUPFAM" id="SSF89733">
    <property type="entry name" value="L-sulfolactate dehydrogenase-like"/>
    <property type="match status" value="1"/>
</dbReference>
<dbReference type="Proteomes" id="UP001247620">
    <property type="component" value="Unassembled WGS sequence"/>
</dbReference>
<protein>
    <submittedName>
        <fullName evidence="3">LDH2 family malate/lactate/ureidoglycolate dehydrogenase</fullName>
    </submittedName>
</protein>
<reference evidence="3 4" key="1">
    <citation type="submission" date="2023-07" db="EMBL/GenBank/DDBJ databases">
        <title>Sorghum-associated microbial communities from plants grown in Nebraska, USA.</title>
        <authorList>
            <person name="Schachtman D."/>
        </authorList>
    </citation>
    <scope>NUCLEOTIDE SEQUENCE [LARGE SCALE GENOMIC DNA]</scope>
    <source>
        <strain evidence="3 4">3262</strain>
    </source>
</reference>
<dbReference type="InterPro" id="IPR036111">
    <property type="entry name" value="Mal/L-sulfo/L-lacto_DH-like_sf"/>
</dbReference>